<protein>
    <submittedName>
        <fullName evidence="3">Sfi1-domain-containing protein</fullName>
    </submittedName>
</protein>
<feature type="compositionally biased region" description="Polar residues" evidence="1">
    <location>
        <begin position="1064"/>
        <end position="1086"/>
    </location>
</feature>
<feature type="region of interest" description="Disordered" evidence="1">
    <location>
        <begin position="980"/>
        <end position="1000"/>
    </location>
</feature>
<evidence type="ECO:0000256" key="1">
    <source>
        <dbReference type="SAM" id="MobiDB-lite"/>
    </source>
</evidence>
<evidence type="ECO:0000313" key="3">
    <source>
        <dbReference type="EMBL" id="TID17372.1"/>
    </source>
</evidence>
<dbReference type="Proteomes" id="UP000298493">
    <property type="component" value="Unassembled WGS sequence"/>
</dbReference>
<accession>A0A4Z1NN08</accession>
<sequence>MSRINGNRLDEVLSDADINLLYDIVLLAAQKPDPPFGPGLFGAYDEIIQRENVPPEESGKYFQFVVRMVSGKREGETVYERFETMLKEMGIEVSPEEGPDGATTDHTEEKGRVNGNAYANGYNNGANGKYEETTQETKDGVQFPVQPITNGTNSALLQPPRRRNGIPDRRSRSQDTLSTPLLQLTDPRGRLKNRASYDNVPFRHKRAASTSTNHSLRIARGEPVLVNGGDAYSADESELSITRSRRHSFMSGVNPAQDAYIFLPPGLFQRSDEEMEEDVAAFQHSKACIMQRRLLWQWRHKAVDLQRQHMRMDIMAEDFDQGILLRNALDQWRVKTIERQQEREISLYFRHEEARAVEMRDKMLKVKALTHWMVVAGEKREKTHTARRQIFRARYFTAWKAITVAREALVRRHVLSKFFRIWQRRKEKLENNKLRAVARYEVNVQKKLWLRLAFQCRAEKVLKFKARQRKEKYFQLWREKVRLIQERDQHVVQMREHAIQRRLLEALAMNQQKLANMDADAVAFRKKKLLDRSLDNWRVAARLQPLAAQVVQRNSTRLLHTALCVWKKNAHMSRQARIVHDSRITRTAFTNWNDTLRTRYLEIRIVARLRAESFYKWIFFTRETIATRERNVKIASSCLGQWAAKAQVRRQALENASQTFAARQRQIQLRGALNSLVSTFRYRQQQEADAAAFRNRRIEYKTLASLRIQNANIQVMNGKAAAARFYILTTSTLRNLKTATYHHQQSRRREIYAQVRRRTKMNLAREMLRRMQNRLAQIRAMEHTAAEKKEDRVMRIAISDFGAWKTKASVFVERNRQAVAMDRNHLLAKALRKLRERHAQLQDMKRDAVGFSNDWAAVEAITSLRRLRFRLLQLRQQDQGARDLREMHWRKHVKNMLRYWAARSLALQQGRLKRADIHQRGDSPEDEEDFDDGNEDDALFAPGTTTRGRTRKGETRQPGDLTIYETSAWNLGNLDLDLNSFPHGDGNGDGDGDGDGEDEAEDLIGDIDFATDGIYTSTPLPGYLRTPSKRHTARAKGRDRFFSTLPPPKNPSKPPQTKPPHPPQISSAQPSLNQPPRTQSTKNPISNFQHKLRQQGYPHRPRGEAPLQTLRTPSFRTSEGKTKVTRTPGTFYSGRRGNVGFVGFEDIAEVSEERGLR</sequence>
<evidence type="ECO:0000313" key="4">
    <source>
        <dbReference type="Proteomes" id="UP000298493"/>
    </source>
</evidence>
<organism evidence="3 4">
    <name type="scientific">Venturia nashicola</name>
    <dbReference type="NCBI Taxonomy" id="86259"/>
    <lineage>
        <taxon>Eukaryota</taxon>
        <taxon>Fungi</taxon>
        <taxon>Dikarya</taxon>
        <taxon>Ascomycota</taxon>
        <taxon>Pezizomycotina</taxon>
        <taxon>Dothideomycetes</taxon>
        <taxon>Pleosporomycetidae</taxon>
        <taxon>Venturiales</taxon>
        <taxon>Venturiaceae</taxon>
        <taxon>Venturia</taxon>
    </lineage>
</organism>
<gene>
    <name evidence="3" type="ORF">E6O75_ATG08118</name>
</gene>
<feature type="compositionally biased region" description="Basic and acidic residues" evidence="1">
    <location>
        <begin position="103"/>
        <end position="112"/>
    </location>
</feature>
<dbReference type="STRING" id="86259.A0A4Z1NN08"/>
<keyword evidence="4" id="KW-1185">Reference proteome</keyword>
<reference evidence="3 4" key="1">
    <citation type="submission" date="2019-04" db="EMBL/GenBank/DDBJ databases">
        <title>High contiguity whole genome sequence and gene annotation resource for two Venturia nashicola isolates.</title>
        <authorList>
            <person name="Prokchorchik M."/>
            <person name="Won K."/>
            <person name="Lee Y."/>
            <person name="Choi E.D."/>
            <person name="Segonzac C."/>
            <person name="Sohn K.H."/>
        </authorList>
    </citation>
    <scope>NUCLEOTIDE SEQUENCE [LARGE SCALE GENOMIC DNA]</scope>
    <source>
        <strain evidence="3 4">PRI2</strain>
    </source>
</reference>
<feature type="domain" description="Sfi1 spindle body" evidence="2">
    <location>
        <begin position="338"/>
        <end position="903"/>
    </location>
</feature>
<comment type="caution">
    <text evidence="3">The sequence shown here is derived from an EMBL/GenBank/DDBJ whole genome shotgun (WGS) entry which is preliminary data.</text>
</comment>
<evidence type="ECO:0000259" key="2">
    <source>
        <dbReference type="Pfam" id="PF08457"/>
    </source>
</evidence>
<feature type="region of interest" description="Disordered" evidence="1">
    <location>
        <begin position="1117"/>
        <end position="1138"/>
    </location>
</feature>
<feature type="compositionally biased region" description="Pro residues" evidence="1">
    <location>
        <begin position="1045"/>
        <end position="1063"/>
    </location>
</feature>
<feature type="region of interest" description="Disordered" evidence="1">
    <location>
        <begin position="148"/>
        <end position="178"/>
    </location>
</feature>
<proteinExistence type="predicted"/>
<name>A0A4Z1NN08_9PEZI</name>
<feature type="region of interest" description="Disordered" evidence="1">
    <location>
        <begin position="915"/>
        <end position="959"/>
    </location>
</feature>
<feature type="region of interest" description="Disordered" evidence="1">
    <location>
        <begin position="93"/>
        <end position="135"/>
    </location>
</feature>
<feature type="compositionally biased region" description="Acidic residues" evidence="1">
    <location>
        <begin position="924"/>
        <end position="938"/>
    </location>
</feature>
<dbReference type="AlphaFoldDB" id="A0A4Z1NN08"/>
<dbReference type="EMBL" id="SNSC02000016">
    <property type="protein sequence ID" value="TID17372.1"/>
    <property type="molecule type" value="Genomic_DNA"/>
</dbReference>
<feature type="region of interest" description="Disordered" evidence="1">
    <location>
        <begin position="1019"/>
        <end position="1086"/>
    </location>
</feature>
<dbReference type="Pfam" id="PF08457">
    <property type="entry name" value="Sfi1"/>
    <property type="match status" value="1"/>
</dbReference>
<feature type="compositionally biased region" description="Acidic residues" evidence="1">
    <location>
        <begin position="988"/>
        <end position="1000"/>
    </location>
</feature>
<dbReference type="InterPro" id="IPR013665">
    <property type="entry name" value="Sfi1_dom"/>
</dbReference>
<feature type="compositionally biased region" description="Low complexity" evidence="1">
    <location>
        <begin position="114"/>
        <end position="128"/>
    </location>
</feature>